<dbReference type="OrthoDB" id="29650at2"/>
<dbReference type="PIRSF" id="PIRSF037565">
    <property type="entry name" value="RRNA_m2G_Mtase_RsmD_prd"/>
    <property type="match status" value="1"/>
</dbReference>
<gene>
    <name evidence="6" type="primary">rlmG</name>
    <name evidence="9" type="ORF">CBP12_06550</name>
</gene>
<dbReference type="KEGG" id="ocm:CBP12_06550"/>
<dbReference type="InterPro" id="IPR029063">
    <property type="entry name" value="SAM-dependent_MTases_sf"/>
</dbReference>
<evidence type="ECO:0000256" key="3">
    <source>
        <dbReference type="ARBA" id="ARBA00022603"/>
    </source>
</evidence>
<organism evidence="9 10">
    <name type="scientific">Oceanisphaera avium</name>
    <dbReference type="NCBI Taxonomy" id="1903694"/>
    <lineage>
        <taxon>Bacteria</taxon>
        <taxon>Pseudomonadati</taxon>
        <taxon>Pseudomonadota</taxon>
        <taxon>Gammaproteobacteria</taxon>
        <taxon>Aeromonadales</taxon>
        <taxon>Aeromonadaceae</taxon>
        <taxon>Oceanisphaera</taxon>
    </lineage>
</organism>
<evidence type="ECO:0000256" key="6">
    <source>
        <dbReference type="HAMAP-Rule" id="MF_01859"/>
    </source>
</evidence>
<comment type="subcellular location">
    <subcellularLocation>
        <location evidence="6">Cytoplasm</location>
    </subcellularLocation>
</comment>
<comment type="function">
    <text evidence="6">Specifically methylates the guanine in position 1835 (m2G1835) of 23S rRNA.</text>
</comment>
<dbReference type="SUPFAM" id="SSF53335">
    <property type="entry name" value="S-adenosyl-L-methionine-dependent methyltransferases"/>
    <property type="match status" value="1"/>
</dbReference>
<dbReference type="HAMAP" id="MF_01859">
    <property type="entry name" value="23SrRNA_methyltr_G"/>
    <property type="match status" value="1"/>
</dbReference>
<dbReference type="EC" id="2.1.1.174" evidence="6"/>
<keyword evidence="10" id="KW-1185">Reference proteome</keyword>
<dbReference type="GO" id="GO:0052916">
    <property type="term" value="F:23S rRNA (guanine(1835)-N(2))-methyltransferase activity"/>
    <property type="evidence" value="ECO:0007669"/>
    <property type="project" value="UniProtKB-EC"/>
</dbReference>
<dbReference type="GO" id="GO:0005737">
    <property type="term" value="C:cytoplasm"/>
    <property type="evidence" value="ECO:0007669"/>
    <property type="project" value="UniProtKB-SubCell"/>
</dbReference>
<dbReference type="GO" id="GO:0003676">
    <property type="term" value="F:nucleic acid binding"/>
    <property type="evidence" value="ECO:0007669"/>
    <property type="project" value="InterPro"/>
</dbReference>
<keyword evidence="2 6" id="KW-0698">rRNA processing</keyword>
<dbReference type="Pfam" id="PF05175">
    <property type="entry name" value="MTS"/>
    <property type="match status" value="1"/>
</dbReference>
<dbReference type="PROSITE" id="PS00092">
    <property type="entry name" value="N6_MTASE"/>
    <property type="match status" value="1"/>
</dbReference>
<keyword evidence="3 6" id="KW-0489">Methyltransferase</keyword>
<dbReference type="PANTHER" id="PTHR47816">
    <property type="entry name" value="RIBOSOMAL RNA SMALL SUBUNIT METHYLTRANSFERASE C"/>
    <property type="match status" value="1"/>
</dbReference>
<dbReference type="InterPro" id="IPR046977">
    <property type="entry name" value="RsmC/RlmG"/>
</dbReference>
<keyword evidence="5 6" id="KW-0949">S-adenosyl-L-methionine</keyword>
<dbReference type="Proteomes" id="UP000243793">
    <property type="component" value="Chromosome"/>
</dbReference>
<evidence type="ECO:0000259" key="8">
    <source>
        <dbReference type="Pfam" id="PF26049"/>
    </source>
</evidence>
<keyword evidence="1 6" id="KW-0963">Cytoplasm</keyword>
<dbReference type="EMBL" id="CP021376">
    <property type="protein sequence ID" value="ART79851.1"/>
    <property type="molecule type" value="Genomic_DNA"/>
</dbReference>
<feature type="domain" description="Methyltransferase small" evidence="7">
    <location>
        <begin position="205"/>
        <end position="376"/>
    </location>
</feature>
<sequence length="381" mass="41897">MNQHFSLPGGGALTLLRFPRKAHDKLQAWDAGDEYLINELASHSLADNTRILILNDGFGALTLALHRYQPWSVSDSRVSELACLANAHDNGLAQNWTPLSSLASWPEDEAPPQIVLLKLPKNNAMLEYQLAQLSQIVSPSTRVIAAGKAKDIHSSTLALFERHLGPTTTSLARKKARLIFCTPDPALKAKRLPVPVAWPLENSHFTLFNHPNVFARASLDIAARLFLAHLPKDQSGHIIDLGCGNGVLGLMALVNNPDAEVTFTDESYMAIASARLNISHNLPDAQARAHFSVNNCLDGVPADSVDLILCNPPFHQQQAITDHIAWEMFVDAKRVLRSGGELWIVGNRHLDYHHKLARLFGNHTVVASNPKFVILKASQPR</sequence>
<name>A0A1Y0CWY5_9GAMM</name>
<evidence type="ECO:0000256" key="4">
    <source>
        <dbReference type="ARBA" id="ARBA00022679"/>
    </source>
</evidence>
<evidence type="ECO:0000313" key="9">
    <source>
        <dbReference type="EMBL" id="ART79851.1"/>
    </source>
</evidence>
<evidence type="ECO:0000313" key="10">
    <source>
        <dbReference type="Proteomes" id="UP000243793"/>
    </source>
</evidence>
<dbReference type="RefSeq" id="WP_086963726.1">
    <property type="nucleotide sequence ID" value="NZ_CP021376.1"/>
</dbReference>
<feature type="domain" description="RlmG N-terminal" evidence="8">
    <location>
        <begin position="10"/>
        <end position="184"/>
    </location>
</feature>
<dbReference type="AlphaFoldDB" id="A0A1Y0CWY5"/>
<comment type="similarity">
    <text evidence="6">Belongs to the methyltransferase superfamily. RlmG family.</text>
</comment>
<dbReference type="CDD" id="cd02440">
    <property type="entry name" value="AdoMet_MTases"/>
    <property type="match status" value="1"/>
</dbReference>
<dbReference type="Gene3D" id="3.40.50.150">
    <property type="entry name" value="Vaccinia Virus protein VP39"/>
    <property type="match status" value="2"/>
</dbReference>
<dbReference type="InterPro" id="IPR058679">
    <property type="entry name" value="RlmG_N"/>
</dbReference>
<protein>
    <recommendedName>
        <fullName evidence="6">Ribosomal RNA large subunit methyltransferase G</fullName>
        <ecNumber evidence="6">2.1.1.174</ecNumber>
    </recommendedName>
    <alternativeName>
        <fullName evidence="6">23S rRNA m2G1835 methyltransferase</fullName>
    </alternativeName>
    <alternativeName>
        <fullName evidence="6">rRNA (guanine-N(2)-)-methyltransferase RlmG</fullName>
    </alternativeName>
</protein>
<proteinExistence type="inferred from homology"/>
<dbReference type="Pfam" id="PF26049">
    <property type="entry name" value="RLMG_N"/>
    <property type="match status" value="1"/>
</dbReference>
<comment type="catalytic activity">
    <reaction evidence="6">
        <text>guanosine(1835) in 23S rRNA + S-adenosyl-L-methionine = N(2)-methylguanosine(1835) in 23S rRNA + S-adenosyl-L-homocysteine + H(+)</text>
        <dbReference type="Rhea" id="RHEA:42744"/>
        <dbReference type="Rhea" id="RHEA-COMP:10217"/>
        <dbReference type="Rhea" id="RHEA-COMP:10218"/>
        <dbReference type="ChEBI" id="CHEBI:15378"/>
        <dbReference type="ChEBI" id="CHEBI:57856"/>
        <dbReference type="ChEBI" id="CHEBI:59789"/>
        <dbReference type="ChEBI" id="CHEBI:74269"/>
        <dbReference type="ChEBI" id="CHEBI:74481"/>
        <dbReference type="EC" id="2.1.1.174"/>
    </reaction>
</comment>
<dbReference type="InterPro" id="IPR002052">
    <property type="entry name" value="DNA_methylase_N6_adenine_CS"/>
</dbReference>
<accession>A0A1Y0CWY5</accession>
<evidence type="ECO:0000256" key="2">
    <source>
        <dbReference type="ARBA" id="ARBA00022552"/>
    </source>
</evidence>
<dbReference type="InterPro" id="IPR007848">
    <property type="entry name" value="Small_mtfrase_dom"/>
</dbReference>
<dbReference type="PANTHER" id="PTHR47816:SF5">
    <property type="entry name" value="RIBOSOMAL RNA LARGE SUBUNIT METHYLTRANSFERASE G"/>
    <property type="match status" value="1"/>
</dbReference>
<evidence type="ECO:0000259" key="7">
    <source>
        <dbReference type="Pfam" id="PF05175"/>
    </source>
</evidence>
<evidence type="ECO:0000256" key="5">
    <source>
        <dbReference type="ARBA" id="ARBA00022691"/>
    </source>
</evidence>
<dbReference type="InterPro" id="IPR017237">
    <property type="entry name" value="RLMG"/>
</dbReference>
<evidence type="ECO:0000256" key="1">
    <source>
        <dbReference type="ARBA" id="ARBA00022490"/>
    </source>
</evidence>
<keyword evidence="4 6" id="KW-0808">Transferase</keyword>
<reference evidence="10" key="1">
    <citation type="submission" date="2017-05" db="EMBL/GenBank/DDBJ databases">
        <authorList>
            <person name="Sung H."/>
        </authorList>
    </citation>
    <scope>NUCLEOTIDE SEQUENCE [LARGE SCALE GENOMIC DNA]</scope>
    <source>
        <strain evidence="10">AMac2203</strain>
    </source>
</reference>